<gene>
    <name evidence="1" type="ORF">BD310DRAFT_102638</name>
</gene>
<accession>A0A4V2K6Z1</accession>
<dbReference type="AlphaFoldDB" id="A0A4V2K6Z1"/>
<keyword evidence="2" id="KW-1185">Reference proteome</keyword>
<sequence length="161" mass="17748">MASPVARILSHRLTHRQSAAGPRERSDANAMLSALSSPHTPRIHSLPFTLLCTSARTGCPSVPLHPLAHAHAPSPAALPAALRSLRYMSAMHNSDPQTRLLRFFPRLPWAYSHLAGFERSCRRGVRADNNSARRPGLEWASRQNIRGLRLVKSCLGRPALE</sequence>
<evidence type="ECO:0000313" key="2">
    <source>
        <dbReference type="Proteomes" id="UP000292082"/>
    </source>
</evidence>
<proteinExistence type="predicted"/>
<reference evidence="1 2" key="1">
    <citation type="submission" date="2019-01" db="EMBL/GenBank/DDBJ databases">
        <title>Draft genome sequences of three monokaryotic isolates of the white-rot basidiomycete fungus Dichomitus squalens.</title>
        <authorList>
            <consortium name="DOE Joint Genome Institute"/>
            <person name="Lopez S.C."/>
            <person name="Andreopoulos B."/>
            <person name="Pangilinan J."/>
            <person name="Lipzen A."/>
            <person name="Riley R."/>
            <person name="Ahrendt S."/>
            <person name="Ng V."/>
            <person name="Barry K."/>
            <person name="Daum C."/>
            <person name="Grigoriev I.V."/>
            <person name="Hilden K.S."/>
            <person name="Makela M.R."/>
            <person name="de Vries R.P."/>
        </authorList>
    </citation>
    <scope>NUCLEOTIDE SEQUENCE [LARGE SCALE GENOMIC DNA]</scope>
    <source>
        <strain evidence="1 2">CBS 464.89</strain>
    </source>
</reference>
<name>A0A4V2K6Z1_9APHY</name>
<protein>
    <submittedName>
        <fullName evidence="1">Uncharacterized protein</fullName>
    </submittedName>
</protein>
<dbReference type="EMBL" id="ML145196">
    <property type="protein sequence ID" value="TBU54128.1"/>
    <property type="molecule type" value="Genomic_DNA"/>
</dbReference>
<dbReference type="Proteomes" id="UP000292082">
    <property type="component" value="Unassembled WGS sequence"/>
</dbReference>
<evidence type="ECO:0000313" key="1">
    <source>
        <dbReference type="EMBL" id="TBU54128.1"/>
    </source>
</evidence>
<organism evidence="1 2">
    <name type="scientific">Dichomitus squalens</name>
    <dbReference type="NCBI Taxonomy" id="114155"/>
    <lineage>
        <taxon>Eukaryota</taxon>
        <taxon>Fungi</taxon>
        <taxon>Dikarya</taxon>
        <taxon>Basidiomycota</taxon>
        <taxon>Agaricomycotina</taxon>
        <taxon>Agaricomycetes</taxon>
        <taxon>Polyporales</taxon>
        <taxon>Polyporaceae</taxon>
        <taxon>Dichomitus</taxon>
    </lineage>
</organism>